<gene>
    <name evidence="2" type="ORF">EV700_2136</name>
</gene>
<reference evidence="2 3" key="1">
    <citation type="submission" date="2019-02" db="EMBL/GenBank/DDBJ databases">
        <title>Genomic Encyclopedia of Type Strains, Phase IV (KMG-IV): sequencing the most valuable type-strain genomes for metagenomic binning, comparative biology and taxonomic classification.</title>
        <authorList>
            <person name="Goeker M."/>
        </authorList>
    </citation>
    <scope>NUCLEOTIDE SEQUENCE [LARGE SCALE GENOMIC DNA]</scope>
    <source>
        <strain evidence="2 3">DSM 105135</strain>
    </source>
</reference>
<name>A0A4Q7Z4S6_9GAMM</name>
<comment type="caution">
    <text evidence="2">The sequence shown here is derived from an EMBL/GenBank/DDBJ whole genome shotgun (WGS) entry which is preliminary data.</text>
</comment>
<evidence type="ECO:0000313" key="2">
    <source>
        <dbReference type="EMBL" id="RZU45317.1"/>
    </source>
</evidence>
<evidence type="ECO:0000256" key="1">
    <source>
        <dbReference type="SAM" id="SignalP"/>
    </source>
</evidence>
<accession>A0A4Q7Z4S6</accession>
<dbReference type="Proteomes" id="UP000292423">
    <property type="component" value="Unassembled WGS sequence"/>
</dbReference>
<proteinExistence type="predicted"/>
<feature type="chain" id="PRO_5020643531" evidence="1">
    <location>
        <begin position="31"/>
        <end position="299"/>
    </location>
</feature>
<dbReference type="EMBL" id="SHKX01000012">
    <property type="protein sequence ID" value="RZU45317.1"/>
    <property type="molecule type" value="Genomic_DNA"/>
</dbReference>
<dbReference type="AlphaFoldDB" id="A0A4Q7Z4S6"/>
<sequence>MRGFPDMAFPTPRFLLSGLCLLVAAGHAAAETPVWTEDFLGLTGTATVFDSPVVRDVLLSGSSPGNLEKLALTAGYRPWAGGRLWLLEAADKQKPVPIEPDAILKPELDRRGLVVERKVPAASLTALYAVMHNLTADRSALTAFLATAQIDGIVVLSRGMPLQWQLILPDLTLSGVIEPAGKKYLPHVWAENMALQWQWPGLRQASLVHIGNINSFTDFKTAETALGTICRSTRLLRIEGDTVSFACQSGPQAAVPERTGNLPLQAVPLIDNGLDDMILMGRQLSDRSAVFRWQGATTP</sequence>
<organism evidence="2 3">
    <name type="scientific">Fluviicoccus keumensis</name>
    <dbReference type="NCBI Taxonomy" id="1435465"/>
    <lineage>
        <taxon>Bacteria</taxon>
        <taxon>Pseudomonadati</taxon>
        <taxon>Pseudomonadota</taxon>
        <taxon>Gammaproteobacteria</taxon>
        <taxon>Moraxellales</taxon>
        <taxon>Moraxellaceae</taxon>
        <taxon>Fluviicoccus</taxon>
    </lineage>
</organism>
<keyword evidence="3" id="KW-1185">Reference proteome</keyword>
<protein>
    <submittedName>
        <fullName evidence="2">Uncharacterized protein</fullName>
    </submittedName>
</protein>
<keyword evidence="1" id="KW-0732">Signal</keyword>
<evidence type="ECO:0000313" key="3">
    <source>
        <dbReference type="Proteomes" id="UP000292423"/>
    </source>
</evidence>
<feature type="signal peptide" evidence="1">
    <location>
        <begin position="1"/>
        <end position="30"/>
    </location>
</feature>